<organism evidence="2 3">
    <name type="scientific">Litomosoides sigmodontis</name>
    <name type="common">Filarial nematode worm</name>
    <dbReference type="NCBI Taxonomy" id="42156"/>
    <lineage>
        <taxon>Eukaryota</taxon>
        <taxon>Metazoa</taxon>
        <taxon>Ecdysozoa</taxon>
        <taxon>Nematoda</taxon>
        <taxon>Chromadorea</taxon>
        <taxon>Rhabditida</taxon>
        <taxon>Spirurina</taxon>
        <taxon>Spiruromorpha</taxon>
        <taxon>Filarioidea</taxon>
        <taxon>Onchocercidae</taxon>
        <taxon>Litomosoides</taxon>
    </lineage>
</organism>
<dbReference type="OrthoDB" id="5867769at2759"/>
<feature type="compositionally biased region" description="Polar residues" evidence="1">
    <location>
        <begin position="157"/>
        <end position="169"/>
    </location>
</feature>
<evidence type="ECO:0000313" key="3">
    <source>
        <dbReference type="Proteomes" id="UP000277928"/>
    </source>
</evidence>
<gene>
    <name evidence="2" type="ORF">NLS_LOCUS1093</name>
</gene>
<feature type="compositionally biased region" description="Low complexity" evidence="1">
    <location>
        <begin position="88"/>
        <end position="102"/>
    </location>
</feature>
<dbReference type="AlphaFoldDB" id="A0A3P6SRX3"/>
<keyword evidence="3" id="KW-1185">Reference proteome</keyword>
<feature type="region of interest" description="Disordered" evidence="1">
    <location>
        <begin position="61"/>
        <end position="169"/>
    </location>
</feature>
<dbReference type="Proteomes" id="UP000277928">
    <property type="component" value="Unassembled WGS sequence"/>
</dbReference>
<evidence type="ECO:0000313" key="2">
    <source>
        <dbReference type="EMBL" id="VDK70405.1"/>
    </source>
</evidence>
<protein>
    <submittedName>
        <fullName evidence="2">Uncharacterized protein</fullName>
    </submittedName>
</protein>
<feature type="compositionally biased region" description="Low complexity" evidence="1">
    <location>
        <begin position="113"/>
        <end position="130"/>
    </location>
</feature>
<feature type="compositionally biased region" description="Polar residues" evidence="1">
    <location>
        <begin position="72"/>
        <end position="83"/>
    </location>
</feature>
<name>A0A3P6SRX3_LITSI</name>
<accession>A0A3P6SRX3</accession>
<evidence type="ECO:0000256" key="1">
    <source>
        <dbReference type="SAM" id="MobiDB-lite"/>
    </source>
</evidence>
<dbReference type="EMBL" id="UYRX01000035">
    <property type="protein sequence ID" value="VDK70405.1"/>
    <property type="molecule type" value="Genomic_DNA"/>
</dbReference>
<feature type="region of interest" description="Disordered" evidence="1">
    <location>
        <begin position="1"/>
        <end position="25"/>
    </location>
</feature>
<feature type="compositionally biased region" description="Basic and acidic residues" evidence="1">
    <location>
        <begin position="140"/>
        <end position="151"/>
    </location>
</feature>
<proteinExistence type="predicted"/>
<reference evidence="2 3" key="1">
    <citation type="submission" date="2018-08" db="EMBL/GenBank/DDBJ databases">
        <authorList>
            <person name="Laetsch R D."/>
            <person name="Stevens L."/>
            <person name="Kumar S."/>
            <person name="Blaxter L. M."/>
        </authorList>
    </citation>
    <scope>NUCLEOTIDE SEQUENCE [LARGE SCALE GENOMIC DNA]</scope>
</reference>
<sequence>MRRSYTIGADESDKQSGKSSRRISRVQRWSLALRRHWFSSTSGKTQESTDNDFNEITFAAPEKTVLGDPFNNDGSSTSCSTDRSVVDPSFSSSNIPSSTQNITKRKSLRRFFSNGQQQQEQQGPSSSGHSRPQSVSLTARKGDDHQLRHSAADPLHSGSSSLTEQQSQVHLLPKDLVESDLTVVGKTSTAGGSRSVLSSYDDQTTPLTAEQKEASTAGRLLSVHPSLIDPEIESTASFPDQAEFDLPPPMSELSSAVADAAASRNTSVGFVYFHALTAGATKGIAV</sequence>